<dbReference type="SUPFAM" id="SSF56219">
    <property type="entry name" value="DNase I-like"/>
    <property type="match status" value="1"/>
</dbReference>
<dbReference type="AlphaFoldDB" id="A0A1S3ZMA2"/>
<keyword evidence="1" id="KW-0812">Transmembrane</keyword>
<dbReference type="InterPro" id="IPR027124">
    <property type="entry name" value="Swc5/CFDP1/2"/>
</dbReference>
<evidence type="ECO:0000256" key="1">
    <source>
        <dbReference type="SAM" id="Phobius"/>
    </source>
</evidence>
<keyword evidence="1" id="KW-1133">Transmembrane helix</keyword>
<dbReference type="PANTHER" id="PTHR23227:SF67">
    <property type="entry name" value="CRANIOFACIAL DEVELOPMENT PROTEIN 2-LIKE"/>
    <property type="match status" value="1"/>
</dbReference>
<evidence type="ECO:0008006" key="3">
    <source>
        <dbReference type="Google" id="ProtNLM"/>
    </source>
</evidence>
<reference evidence="2" key="1">
    <citation type="submission" date="2025-08" db="UniProtKB">
        <authorList>
            <consortium name="RefSeq"/>
        </authorList>
    </citation>
    <scope>IDENTIFICATION</scope>
</reference>
<evidence type="ECO:0000313" key="2">
    <source>
        <dbReference type="RefSeq" id="XP_016465492.1"/>
    </source>
</evidence>
<dbReference type="PaxDb" id="4097-A0A1S3ZMA2"/>
<dbReference type="STRING" id="4097.A0A1S3ZMA2"/>
<sequence>MLIVLIDELKRECSKEMGRLQITSGSGDSPPPLAVFGSVMFCVFLVIFGGYWRRAGRARANTAEQPGRASTRALGKLDVNVSGKSVQLAKILQKRKVNITCVQETRCAGSKAREADGFKLWHSGGKMGRNGVGILVDKVLRELVVEWVWMRRLKGASGKVLDEVVCGVPPTDRIFIGGNFNGRIGRSAGGYDEVQGGFGFGVRNGGGTSLLDFTKAFDLVIVNSCLQKRETHFVTLKSAMAKTQIGYLFLCRCDKSLCTDCKVIPSENLMT</sequence>
<keyword evidence="1" id="KW-0472">Membrane</keyword>
<dbReference type="InterPro" id="IPR036691">
    <property type="entry name" value="Endo/exonu/phosph_ase_sf"/>
</dbReference>
<dbReference type="RefSeq" id="XP_016465492.1">
    <property type="nucleotide sequence ID" value="XM_016610006.1"/>
</dbReference>
<accession>A0A1S3ZMA2</accession>
<proteinExistence type="predicted"/>
<dbReference type="Gene3D" id="3.60.10.10">
    <property type="entry name" value="Endonuclease/exonuclease/phosphatase"/>
    <property type="match status" value="2"/>
</dbReference>
<dbReference type="KEGG" id="nta:107788328"/>
<dbReference type="PANTHER" id="PTHR23227">
    <property type="entry name" value="BUCENTAUR RELATED"/>
    <property type="match status" value="1"/>
</dbReference>
<protein>
    <recommendedName>
        <fullName evidence="3">Craniofacial development protein 2-like</fullName>
    </recommendedName>
</protein>
<feature type="transmembrane region" description="Helical" evidence="1">
    <location>
        <begin position="33"/>
        <end position="52"/>
    </location>
</feature>
<dbReference type="OrthoDB" id="418748at2759"/>
<name>A0A1S3ZMA2_TOBAC</name>
<organism evidence="2">
    <name type="scientific">Nicotiana tabacum</name>
    <name type="common">Common tobacco</name>
    <dbReference type="NCBI Taxonomy" id="4097"/>
    <lineage>
        <taxon>Eukaryota</taxon>
        <taxon>Viridiplantae</taxon>
        <taxon>Streptophyta</taxon>
        <taxon>Embryophyta</taxon>
        <taxon>Tracheophyta</taxon>
        <taxon>Spermatophyta</taxon>
        <taxon>Magnoliopsida</taxon>
        <taxon>eudicotyledons</taxon>
        <taxon>Gunneridae</taxon>
        <taxon>Pentapetalae</taxon>
        <taxon>asterids</taxon>
        <taxon>lamiids</taxon>
        <taxon>Solanales</taxon>
        <taxon>Solanaceae</taxon>
        <taxon>Nicotianoideae</taxon>
        <taxon>Nicotianeae</taxon>
        <taxon>Nicotiana</taxon>
    </lineage>
</organism>
<gene>
    <name evidence="2" type="primary">LOC107788328</name>
</gene>